<evidence type="ECO:0000313" key="3">
    <source>
        <dbReference type="EMBL" id="GJS49915.1"/>
    </source>
</evidence>
<evidence type="ECO:0000256" key="1">
    <source>
        <dbReference type="SAM" id="MobiDB-lite"/>
    </source>
</evidence>
<organism evidence="3 4">
    <name type="scientific">Tanacetum coccineum</name>
    <dbReference type="NCBI Taxonomy" id="301880"/>
    <lineage>
        <taxon>Eukaryota</taxon>
        <taxon>Viridiplantae</taxon>
        <taxon>Streptophyta</taxon>
        <taxon>Embryophyta</taxon>
        <taxon>Tracheophyta</taxon>
        <taxon>Spermatophyta</taxon>
        <taxon>Magnoliopsida</taxon>
        <taxon>eudicotyledons</taxon>
        <taxon>Gunneridae</taxon>
        <taxon>Pentapetalae</taxon>
        <taxon>asterids</taxon>
        <taxon>campanulids</taxon>
        <taxon>Asterales</taxon>
        <taxon>Asteraceae</taxon>
        <taxon>Asteroideae</taxon>
        <taxon>Anthemideae</taxon>
        <taxon>Anthemidinae</taxon>
        <taxon>Tanacetum</taxon>
    </lineage>
</organism>
<feature type="region of interest" description="Disordered" evidence="1">
    <location>
        <begin position="606"/>
        <end position="630"/>
    </location>
</feature>
<keyword evidence="4" id="KW-1185">Reference proteome</keyword>
<dbReference type="EMBL" id="BQNB010008478">
    <property type="protein sequence ID" value="GJS49915.1"/>
    <property type="molecule type" value="Genomic_DNA"/>
</dbReference>
<accession>A0ABQ4WAQ6</accession>
<reference evidence="3" key="1">
    <citation type="journal article" date="2022" name="Int. J. Mol. Sci.">
        <title>Draft Genome of Tanacetum Coccineum: Genomic Comparison of Closely Related Tanacetum-Family Plants.</title>
        <authorList>
            <person name="Yamashiro T."/>
            <person name="Shiraishi A."/>
            <person name="Nakayama K."/>
            <person name="Satake H."/>
        </authorList>
    </citation>
    <scope>NUCLEOTIDE SEQUENCE</scope>
</reference>
<dbReference type="GO" id="GO:0016787">
    <property type="term" value="F:hydrolase activity"/>
    <property type="evidence" value="ECO:0007669"/>
    <property type="project" value="UniProtKB-KW"/>
</dbReference>
<name>A0ABQ4WAQ6_9ASTR</name>
<evidence type="ECO:0000313" key="4">
    <source>
        <dbReference type="Proteomes" id="UP001151760"/>
    </source>
</evidence>
<dbReference type="InterPro" id="IPR025558">
    <property type="entry name" value="DUF4283"/>
</dbReference>
<proteinExistence type="predicted"/>
<dbReference type="Proteomes" id="UP001151760">
    <property type="component" value="Unassembled WGS sequence"/>
</dbReference>
<evidence type="ECO:0000259" key="2">
    <source>
        <dbReference type="Pfam" id="PF14111"/>
    </source>
</evidence>
<feature type="compositionally biased region" description="Polar residues" evidence="1">
    <location>
        <begin position="526"/>
        <end position="544"/>
    </location>
</feature>
<sequence>MVFRPWNPPLGTLIMEYLVKISKKACILELKRRHLKITVLTSYMLLASAAICQKWRCYIPTPRNPKGEEEQKRSCNVINSIGNNLLIPSEEEVRHDSLTEEHAHWFKQPSEKRSEELPEQSLFNELVDADKEPEEHELQLGLIVMFSKCMKKFLNKDKITKADLEGPVFELLKNRFKNNIELEYNLKQCHLALTDKIDRTNPKGERYEQEGIEDLIPHLWSPSIYKYNINAELGIHHWKDYRQWFYKGSIRLKSPHDVYSKLKIISVLRIKIVKKYGYGQKLLMRADELHKFSNGTLNKVYNKLEVMLRDNRSRRRLRRDEGSEGLSALLEGEETRPTTDCKRVAFLVVENYVKNACSIYGFIRSMMTTNGMFFFKFGLNDEMNLMLENGSWSIRDVPLILKKWSSDANIIKEDMCSIRVWVKFHDISIIVFMKDGLSANIELKDTLVVNILKFEGEGYIKSTIRVEYEWKPPRCSNCKVYGYVLVKFPKKIISDVSKKLKMPRQVTCGPPVGLKPTSDFVYRPVQPTSKTSGKKNSASTSGNKKQVGLSRQELAEKGVDSGMVSSTHGSSLVPSSSLNSIPLTKMINKIERQMLDGNLMVVDDDEKPLNKVDSDLVNLDSESDAGSGLR</sequence>
<dbReference type="InterPro" id="IPR040256">
    <property type="entry name" value="At4g02000-like"/>
</dbReference>
<feature type="domain" description="DUF4283" evidence="2">
    <location>
        <begin position="349"/>
        <end position="408"/>
    </location>
</feature>
<gene>
    <name evidence="3" type="ORF">Tco_0600036</name>
</gene>
<reference evidence="3" key="2">
    <citation type="submission" date="2022-01" db="EMBL/GenBank/DDBJ databases">
        <authorList>
            <person name="Yamashiro T."/>
            <person name="Shiraishi A."/>
            <person name="Satake H."/>
            <person name="Nakayama K."/>
        </authorList>
    </citation>
    <scope>NUCLEOTIDE SEQUENCE</scope>
</reference>
<keyword evidence="3" id="KW-0378">Hydrolase</keyword>
<protein>
    <submittedName>
        <fullName evidence="3">Alpha/beta hydrolases superfamily protein</fullName>
    </submittedName>
</protein>
<feature type="region of interest" description="Disordered" evidence="1">
    <location>
        <begin position="518"/>
        <end position="550"/>
    </location>
</feature>
<dbReference type="Pfam" id="PF14111">
    <property type="entry name" value="DUF4283"/>
    <property type="match status" value="1"/>
</dbReference>
<comment type="caution">
    <text evidence="3">The sequence shown here is derived from an EMBL/GenBank/DDBJ whole genome shotgun (WGS) entry which is preliminary data.</text>
</comment>
<dbReference type="PANTHER" id="PTHR31286:SF99">
    <property type="entry name" value="DUF4283 DOMAIN-CONTAINING PROTEIN"/>
    <property type="match status" value="1"/>
</dbReference>
<dbReference type="PANTHER" id="PTHR31286">
    <property type="entry name" value="GLYCINE-RICH CELL WALL STRUCTURAL PROTEIN 1.8-LIKE"/>
    <property type="match status" value="1"/>
</dbReference>